<dbReference type="Proteomes" id="UP000028045">
    <property type="component" value="Unassembled WGS sequence"/>
</dbReference>
<dbReference type="AlphaFoldDB" id="A0A084AJ61"/>
<sequence length="352" mass="39638">MSLPLKVKIGIRDVWSRDGTPLRKAIASVKDVLGLDIVCEPDWVLLLAALGEAYPDKADFVTAVTSTVQVWFEALHDLLDGGASEDWTEALLDRLKETYSQLSVFLDVSLHVRKTERERPFTQWDQTRGGFIIYLPNETVHSAREFRTIFTGQIIAAFEKNAEELDLPSDAVDQAASEQQDGWATVEGSTLTIVAKSQHKPEKTEAPAAGKAIIQYLPDVESLPRPEVLLLQPPYHLLVYSRVTQEVEVQCSHGPTLEVLQAYLKKWCRTNHQNVNKTPALTIKLHQSSFGLGVVYDRLTILAEDRDRWGGAATVSPTLVLNLVESRLGYEKTYCDSYGWHFRRDVPFKKYT</sequence>
<gene>
    <name evidence="1" type="ORF">S7711_01851</name>
</gene>
<dbReference type="HOGENOM" id="CLU_060776_0_0_1"/>
<dbReference type="EMBL" id="KL648706">
    <property type="protein sequence ID" value="KEY65340.1"/>
    <property type="molecule type" value="Genomic_DNA"/>
</dbReference>
<dbReference type="OrthoDB" id="4926491at2759"/>
<evidence type="ECO:0000313" key="1">
    <source>
        <dbReference type="EMBL" id="KEY65340.1"/>
    </source>
</evidence>
<name>A0A084AJ61_STACB</name>
<accession>A0A084AJ61</accession>
<evidence type="ECO:0000313" key="2">
    <source>
        <dbReference type="Proteomes" id="UP000028045"/>
    </source>
</evidence>
<reference evidence="1 2" key="1">
    <citation type="journal article" date="2014" name="BMC Genomics">
        <title>Comparative genome sequencing reveals chemotype-specific gene clusters in the toxigenic black mold Stachybotrys.</title>
        <authorList>
            <person name="Semeiks J."/>
            <person name="Borek D."/>
            <person name="Otwinowski Z."/>
            <person name="Grishin N.V."/>
        </authorList>
    </citation>
    <scope>NUCLEOTIDE SEQUENCE [LARGE SCALE GENOMIC DNA]</scope>
    <source>
        <strain evidence="2">CBS 109288 / IBT 7711</strain>
    </source>
</reference>
<protein>
    <submittedName>
        <fullName evidence="1">Uncharacterized protein</fullName>
    </submittedName>
</protein>
<proteinExistence type="predicted"/>
<keyword evidence="2" id="KW-1185">Reference proteome</keyword>
<organism evidence="1 2">
    <name type="scientific">Stachybotrys chartarum (strain CBS 109288 / IBT 7711)</name>
    <name type="common">Toxic black mold</name>
    <name type="synonym">Stilbospora chartarum</name>
    <dbReference type="NCBI Taxonomy" id="1280523"/>
    <lineage>
        <taxon>Eukaryota</taxon>
        <taxon>Fungi</taxon>
        <taxon>Dikarya</taxon>
        <taxon>Ascomycota</taxon>
        <taxon>Pezizomycotina</taxon>
        <taxon>Sordariomycetes</taxon>
        <taxon>Hypocreomycetidae</taxon>
        <taxon>Hypocreales</taxon>
        <taxon>Stachybotryaceae</taxon>
        <taxon>Stachybotrys</taxon>
    </lineage>
</organism>